<keyword evidence="1" id="KW-0853">WD repeat</keyword>
<gene>
    <name evidence="2" type="ORF">Snoj_42790</name>
</gene>
<feature type="repeat" description="WD" evidence="1">
    <location>
        <begin position="282"/>
        <end position="306"/>
    </location>
</feature>
<protein>
    <recommendedName>
        <fullName evidence="4">WD40 repeat domain-containing protein</fullName>
    </recommendedName>
</protein>
<keyword evidence="3" id="KW-1185">Reference proteome</keyword>
<dbReference type="EMBL" id="BNEC01000005">
    <property type="protein sequence ID" value="GHI70361.1"/>
    <property type="molecule type" value="Genomic_DNA"/>
</dbReference>
<dbReference type="Pfam" id="PF00400">
    <property type="entry name" value="WD40"/>
    <property type="match status" value="3"/>
</dbReference>
<feature type="repeat" description="WD" evidence="1">
    <location>
        <begin position="92"/>
        <end position="122"/>
    </location>
</feature>
<evidence type="ECO:0000313" key="3">
    <source>
        <dbReference type="Proteomes" id="UP000613974"/>
    </source>
</evidence>
<name>A0ABQ3SQE5_9ACTN</name>
<evidence type="ECO:0000313" key="2">
    <source>
        <dbReference type="EMBL" id="GHI70361.1"/>
    </source>
</evidence>
<dbReference type="InterPro" id="IPR001680">
    <property type="entry name" value="WD40_rpt"/>
</dbReference>
<proteinExistence type="predicted"/>
<dbReference type="PANTHER" id="PTHR19879:SF9">
    <property type="entry name" value="TRANSCRIPTION INITIATION FACTOR TFIID SUBUNIT 5"/>
    <property type="match status" value="1"/>
</dbReference>
<dbReference type="SUPFAM" id="SSF50978">
    <property type="entry name" value="WD40 repeat-like"/>
    <property type="match status" value="1"/>
</dbReference>
<dbReference type="SUPFAM" id="SSF69322">
    <property type="entry name" value="Tricorn protease domain 2"/>
    <property type="match status" value="1"/>
</dbReference>
<dbReference type="InterPro" id="IPR036322">
    <property type="entry name" value="WD40_repeat_dom_sf"/>
</dbReference>
<comment type="caution">
    <text evidence="2">The sequence shown here is derived from an EMBL/GenBank/DDBJ whole genome shotgun (WGS) entry which is preliminary data.</text>
</comment>
<sequence>MLSVAFSSDGKLLATSQRGGRVALWDVSRTNTPRKATTLDLTSSAAIAFHPQRRLLAAQTATDLVLWDVADPAEPKRLARNAITGGETFTAAFSPDGRTLAAGSAAGKLRLWDVSEPSEPRLRAERTTAREDLVALSFNSEGLLATGSDAGAENGRATVQLWDVADPAGPRLLDTANPKTVMAIAFHPRRNLLLSAGAAAETAWWTVEAGGHLAAVPPEEELTRWPFGFENIRSISFHPDGGTAAAADSYKTAGVRLRTVPGNGNLYDEKAGAGTLPGTEPVQSVAYSPDGRHLAVGDVGGRVRIWPATKPYGAIEGEVQDFESDTDPVSPDGRFVLTQVPNPESSVVWDLLPARTTKDAEPRRRFTLPHPWSSRAFLPGRDRPIVLAHRLGEGGESIFRFWTFDDENELPAEAGEITYAAVHGVTPAVSSDGKLLVLSSPDHATAQVWDLSDPRRPHESEGRITLGHGPVGVEYLPESELIVVQEPTENAKLWDVSDPAHPREGERLPAAPHGYWSAGRDRLITALQDGSLQFWDVSDAQHPKKPKALRFDLEIEQVQFSPDGKQVVTISGGDPPYRIWDLEPDGEWRTPAAATLDARSDVVMPASLPGYMLVQGGGAMDGGTTRPKYTFLLDRDTDAIHEHLCTRYPLSVEKDQWEALFPHVPHQRSCG</sequence>
<feature type="repeat" description="WD" evidence="1">
    <location>
        <begin position="1"/>
        <end position="35"/>
    </location>
</feature>
<dbReference type="Gene3D" id="2.130.10.10">
    <property type="entry name" value="YVTN repeat-like/Quinoprotein amine dehydrogenase"/>
    <property type="match status" value="4"/>
</dbReference>
<organism evidence="2 3">
    <name type="scientific">Streptomyces nojiriensis</name>
    <dbReference type="NCBI Taxonomy" id="66374"/>
    <lineage>
        <taxon>Bacteria</taxon>
        <taxon>Bacillati</taxon>
        <taxon>Actinomycetota</taxon>
        <taxon>Actinomycetes</taxon>
        <taxon>Kitasatosporales</taxon>
        <taxon>Streptomycetaceae</taxon>
        <taxon>Streptomyces</taxon>
    </lineage>
</organism>
<dbReference type="Proteomes" id="UP000613974">
    <property type="component" value="Unassembled WGS sequence"/>
</dbReference>
<evidence type="ECO:0008006" key="4">
    <source>
        <dbReference type="Google" id="ProtNLM"/>
    </source>
</evidence>
<dbReference type="PROSITE" id="PS50294">
    <property type="entry name" value="WD_REPEATS_REGION"/>
    <property type="match status" value="1"/>
</dbReference>
<dbReference type="SMART" id="SM00320">
    <property type="entry name" value="WD40"/>
    <property type="match status" value="8"/>
</dbReference>
<evidence type="ECO:0000256" key="1">
    <source>
        <dbReference type="PROSITE-ProRule" id="PRU00221"/>
    </source>
</evidence>
<dbReference type="InterPro" id="IPR015943">
    <property type="entry name" value="WD40/YVTN_repeat-like_dom_sf"/>
</dbReference>
<dbReference type="PANTHER" id="PTHR19879">
    <property type="entry name" value="TRANSCRIPTION INITIATION FACTOR TFIID"/>
    <property type="match status" value="1"/>
</dbReference>
<dbReference type="PROSITE" id="PS50082">
    <property type="entry name" value="WD_REPEATS_2"/>
    <property type="match status" value="3"/>
</dbReference>
<accession>A0ABQ3SQE5</accession>
<reference evidence="3" key="1">
    <citation type="submission" date="2023-07" db="EMBL/GenBank/DDBJ databases">
        <title>Whole genome shotgun sequence of Streptomyces nojiriensis NBRC 13794.</title>
        <authorList>
            <person name="Komaki H."/>
            <person name="Tamura T."/>
        </authorList>
    </citation>
    <scope>NUCLEOTIDE SEQUENCE [LARGE SCALE GENOMIC DNA]</scope>
    <source>
        <strain evidence="3">NBRC 13794</strain>
    </source>
</reference>